<feature type="compositionally biased region" description="Basic and acidic residues" evidence="1">
    <location>
        <begin position="20"/>
        <end position="31"/>
    </location>
</feature>
<dbReference type="EMBL" id="LR746268">
    <property type="protein sequence ID" value="CAA7396695.1"/>
    <property type="molecule type" value="Genomic_DNA"/>
</dbReference>
<proteinExistence type="predicted"/>
<dbReference type="AlphaFoldDB" id="A0A7I8KI65"/>
<evidence type="ECO:0000313" key="3">
    <source>
        <dbReference type="Proteomes" id="UP000663760"/>
    </source>
</evidence>
<evidence type="ECO:0000256" key="1">
    <source>
        <dbReference type="SAM" id="MobiDB-lite"/>
    </source>
</evidence>
<keyword evidence="3" id="KW-1185">Reference proteome</keyword>
<organism evidence="2 3">
    <name type="scientific">Spirodela intermedia</name>
    <name type="common">Intermediate duckweed</name>
    <dbReference type="NCBI Taxonomy" id="51605"/>
    <lineage>
        <taxon>Eukaryota</taxon>
        <taxon>Viridiplantae</taxon>
        <taxon>Streptophyta</taxon>
        <taxon>Embryophyta</taxon>
        <taxon>Tracheophyta</taxon>
        <taxon>Spermatophyta</taxon>
        <taxon>Magnoliopsida</taxon>
        <taxon>Liliopsida</taxon>
        <taxon>Araceae</taxon>
        <taxon>Lemnoideae</taxon>
        <taxon>Spirodela</taxon>
    </lineage>
</organism>
<reference evidence="2" key="1">
    <citation type="submission" date="2020-02" db="EMBL/GenBank/DDBJ databases">
        <authorList>
            <person name="Scholz U."/>
            <person name="Mascher M."/>
            <person name="Fiebig A."/>
        </authorList>
    </citation>
    <scope>NUCLEOTIDE SEQUENCE</scope>
</reference>
<dbReference type="Proteomes" id="UP000663760">
    <property type="component" value="Chromosome 5"/>
</dbReference>
<accession>A0A7I8KI65</accession>
<name>A0A7I8KI65_SPIIN</name>
<gene>
    <name evidence="2" type="ORF">SI8410_05007358</name>
</gene>
<protein>
    <submittedName>
        <fullName evidence="2">Uncharacterized protein</fullName>
    </submittedName>
</protein>
<evidence type="ECO:0000313" key="2">
    <source>
        <dbReference type="EMBL" id="CAA7396695.1"/>
    </source>
</evidence>
<sequence>MGLILSCLSAIDKVSPSKTDQGKKHAVETLKGKKKEKKPRETAALVVANFPHHCRPGLL</sequence>
<feature type="region of interest" description="Disordered" evidence="1">
    <location>
        <begin position="18"/>
        <end position="41"/>
    </location>
</feature>